<dbReference type="InterPro" id="IPR001387">
    <property type="entry name" value="Cro/C1-type_HTH"/>
</dbReference>
<dbReference type="InterPro" id="IPR001245">
    <property type="entry name" value="Ser-Thr/Tyr_kinase_cat_dom"/>
</dbReference>
<dbReference type="STRING" id="1348612.A0A397JD95"/>
<proteinExistence type="predicted"/>
<dbReference type="InterPro" id="IPR011009">
    <property type="entry name" value="Kinase-like_dom_sf"/>
</dbReference>
<dbReference type="Gene3D" id="1.25.40.10">
    <property type="entry name" value="Tetratricopeptide repeat domain"/>
    <property type="match status" value="1"/>
</dbReference>
<dbReference type="GO" id="GO:0004674">
    <property type="term" value="F:protein serine/threonine kinase activity"/>
    <property type="evidence" value="ECO:0007669"/>
    <property type="project" value="TreeGrafter"/>
</dbReference>
<dbReference type="GO" id="GO:0005524">
    <property type="term" value="F:ATP binding"/>
    <property type="evidence" value="ECO:0007669"/>
    <property type="project" value="UniProtKB-UniRule"/>
</dbReference>
<keyword evidence="1" id="KW-0067">ATP-binding</keyword>
<evidence type="ECO:0008006" key="6">
    <source>
        <dbReference type="Google" id="ProtNLM"/>
    </source>
</evidence>
<dbReference type="OrthoDB" id="4062651at2759"/>
<dbReference type="AlphaFoldDB" id="A0A397JD95"/>
<dbReference type="PROSITE" id="PS00107">
    <property type="entry name" value="PROTEIN_KINASE_ATP"/>
    <property type="match status" value="1"/>
</dbReference>
<dbReference type="Pfam" id="PF08238">
    <property type="entry name" value="Sel1"/>
    <property type="match status" value="3"/>
</dbReference>
<organism evidence="4 5">
    <name type="scientific">Diversispora epigaea</name>
    <dbReference type="NCBI Taxonomy" id="1348612"/>
    <lineage>
        <taxon>Eukaryota</taxon>
        <taxon>Fungi</taxon>
        <taxon>Fungi incertae sedis</taxon>
        <taxon>Mucoromycota</taxon>
        <taxon>Glomeromycotina</taxon>
        <taxon>Glomeromycetes</taxon>
        <taxon>Diversisporales</taxon>
        <taxon>Diversisporaceae</taxon>
        <taxon>Diversispora</taxon>
    </lineage>
</organism>
<name>A0A397JD95_9GLOM</name>
<evidence type="ECO:0000313" key="5">
    <source>
        <dbReference type="Proteomes" id="UP000266861"/>
    </source>
</evidence>
<dbReference type="PROSITE" id="PS50011">
    <property type="entry name" value="PROTEIN_KINASE_DOM"/>
    <property type="match status" value="2"/>
</dbReference>
<accession>A0A397JD95</accession>
<dbReference type="Gene3D" id="1.10.510.10">
    <property type="entry name" value="Transferase(Phosphotransferase) domain 1"/>
    <property type="match status" value="2"/>
</dbReference>
<feature type="domain" description="HTH cro/C1-type" evidence="3">
    <location>
        <begin position="693"/>
        <end position="710"/>
    </location>
</feature>
<dbReference type="Proteomes" id="UP000266861">
    <property type="component" value="Unassembled WGS sequence"/>
</dbReference>
<dbReference type="InterPro" id="IPR051681">
    <property type="entry name" value="Ser/Thr_Kinases-Pseudokinases"/>
</dbReference>
<gene>
    <name evidence="4" type="ORF">Glove_57g84</name>
</gene>
<reference evidence="4 5" key="1">
    <citation type="submission" date="2018-08" db="EMBL/GenBank/DDBJ databases">
        <title>Genome and evolution of the arbuscular mycorrhizal fungus Diversispora epigaea (formerly Glomus versiforme) and its bacterial endosymbionts.</title>
        <authorList>
            <person name="Sun X."/>
            <person name="Fei Z."/>
            <person name="Harrison M."/>
        </authorList>
    </citation>
    <scope>NUCLEOTIDE SEQUENCE [LARGE SCALE GENOMIC DNA]</scope>
    <source>
        <strain evidence="4 5">IT104</strain>
    </source>
</reference>
<dbReference type="SMART" id="SM00671">
    <property type="entry name" value="SEL1"/>
    <property type="match status" value="1"/>
</dbReference>
<dbReference type="InterPro" id="IPR011990">
    <property type="entry name" value="TPR-like_helical_dom_sf"/>
</dbReference>
<keyword evidence="1" id="KW-0547">Nucleotide-binding</keyword>
<keyword evidence="5" id="KW-1185">Reference proteome</keyword>
<comment type="caution">
    <text evidence="4">The sequence shown here is derived from an EMBL/GenBank/DDBJ whole genome shotgun (WGS) entry which is preliminary data.</text>
</comment>
<evidence type="ECO:0000256" key="1">
    <source>
        <dbReference type="PROSITE-ProRule" id="PRU10141"/>
    </source>
</evidence>
<dbReference type="SUPFAM" id="SSF56112">
    <property type="entry name" value="Protein kinase-like (PK-like)"/>
    <property type="match status" value="2"/>
</dbReference>
<evidence type="ECO:0000259" key="3">
    <source>
        <dbReference type="PROSITE" id="PS50943"/>
    </source>
</evidence>
<feature type="domain" description="Protein kinase" evidence="2">
    <location>
        <begin position="448"/>
        <end position="711"/>
    </location>
</feature>
<sequence length="711" mass="81466">MKTIYCNGNEISKDRKKVFQWYLKSAEGGNGNGQFIIGYSYVNGIGTTKGEKKTFQWYLKSAEGGNSKGQLNLGYCYVNEIGTTKVRIMDEIDLVHEIFNVGDLNQWENNKNLSDLKGQFITKFDYCIFKNITRIANGGFATVYRANSTILGKRVVLKSFHDNGEFYEKFVRELTNIIAVNKYDNIINFYEISIDPSTEKYYLVLQYAKGGDLRSYLRNNFTSLDWKTKIDMAKDLARGLQFIHQANIVHRDLNSKNILVHEGRLLISDFVLSKSLDSDSNSFVGGMFAYTDPEYFKDGRYKRNKSSDIYSLGVLFWEISSGRPPFDYMHNLNIFHTIKSGGREILIQGTPLDYFKIYSCAWDQNPTQRPTIEDICNSLENIDISLENIYNSPEFETNFVSFNSTNSGIIAIEYHGEASTFHNFNNNEWFDDIIIKNNEIIKYDYEVFRSLKYIGKGGFGSVHSATLIDEKMTKTKVALKSIVVRVHDIKLFVNELRQHLKVCSHENIIGFYGVSQKGLNSNEYILVLEYANGGTLRSYLESNFKNLKWSDKLNLAQQIAKAIKHLHSHDVIHRDLHSNNILIHNNIIKISDFGLAISDPSSTLLKLAGSITYSDPMLLINGDKFNRTKASDIYSFGILLWEISSGEIPYKKYRGPSKILHIIKGNRETPVIGSPQDYINIYQDCWKQDQIVIQTLIKLCKILNMSIDIFD</sequence>
<dbReference type="PANTHER" id="PTHR44329">
    <property type="entry name" value="SERINE/THREONINE-PROTEIN KINASE TNNI3K-RELATED"/>
    <property type="match status" value="1"/>
</dbReference>
<feature type="binding site" evidence="1">
    <location>
        <position position="480"/>
    </location>
    <ligand>
        <name>ATP</name>
        <dbReference type="ChEBI" id="CHEBI:30616"/>
    </ligand>
</feature>
<dbReference type="PANTHER" id="PTHR44329:SF293">
    <property type="entry name" value="MITOGEN-ACTIVATED PROTEIN KINASE KINASE KINASE"/>
    <property type="match status" value="1"/>
</dbReference>
<dbReference type="InterPro" id="IPR006597">
    <property type="entry name" value="Sel1-like"/>
</dbReference>
<protein>
    <recommendedName>
        <fullName evidence="6">Protein kinase domain-containing protein</fullName>
    </recommendedName>
</protein>
<dbReference type="Pfam" id="PF07714">
    <property type="entry name" value="PK_Tyr_Ser-Thr"/>
    <property type="match status" value="2"/>
</dbReference>
<dbReference type="PRINTS" id="PR00109">
    <property type="entry name" value="TYRKINASE"/>
</dbReference>
<feature type="domain" description="Protein kinase" evidence="2">
    <location>
        <begin position="129"/>
        <end position="386"/>
    </location>
</feature>
<dbReference type="EMBL" id="PQFF01000054">
    <property type="protein sequence ID" value="RHZ86021.1"/>
    <property type="molecule type" value="Genomic_DNA"/>
</dbReference>
<dbReference type="InterPro" id="IPR000719">
    <property type="entry name" value="Prot_kinase_dom"/>
</dbReference>
<evidence type="ECO:0000259" key="2">
    <source>
        <dbReference type="PROSITE" id="PS50011"/>
    </source>
</evidence>
<evidence type="ECO:0000313" key="4">
    <source>
        <dbReference type="EMBL" id="RHZ86021.1"/>
    </source>
</evidence>
<dbReference type="InterPro" id="IPR017441">
    <property type="entry name" value="Protein_kinase_ATP_BS"/>
</dbReference>
<dbReference type="PROSITE" id="PS50943">
    <property type="entry name" value="HTH_CROC1"/>
    <property type="match status" value="1"/>
</dbReference>
<dbReference type="SUPFAM" id="SSF81901">
    <property type="entry name" value="HCP-like"/>
    <property type="match status" value="1"/>
</dbReference>